<gene>
    <name evidence="1" type="ORF">QW060_26825</name>
</gene>
<dbReference type="Proteomes" id="UP001242368">
    <property type="component" value="Unassembled WGS sequence"/>
</dbReference>
<organism evidence="1 2">
    <name type="scientific">Paenimyroides ceti</name>
    <dbReference type="NCBI Taxonomy" id="395087"/>
    <lineage>
        <taxon>Bacteria</taxon>
        <taxon>Pseudomonadati</taxon>
        <taxon>Bacteroidota</taxon>
        <taxon>Flavobacteriia</taxon>
        <taxon>Flavobacteriales</taxon>
        <taxon>Flavobacteriaceae</taxon>
        <taxon>Paenimyroides</taxon>
    </lineage>
</organism>
<dbReference type="EMBL" id="JAUFQU010000088">
    <property type="protein sequence ID" value="MDN3710432.1"/>
    <property type="molecule type" value="Genomic_DNA"/>
</dbReference>
<protein>
    <submittedName>
        <fullName evidence="1">Uncharacterized protein</fullName>
    </submittedName>
</protein>
<dbReference type="RefSeq" id="WP_290365575.1">
    <property type="nucleotide sequence ID" value="NZ_JAUFQU010000088.1"/>
</dbReference>
<sequence length="88" mass="10493">MKMILKTGRVIALATLLFTKQQGQLNHNEGDHFLKIIFLEAESEEAVEKDSFFFLSFSPYPVYLLIEKRVEEFFDYIDLKNEMFEIFF</sequence>
<keyword evidence="2" id="KW-1185">Reference proteome</keyword>
<reference evidence="2" key="1">
    <citation type="journal article" date="2019" name="Int. J. Syst. Evol. Microbiol.">
        <title>The Global Catalogue of Microorganisms (GCM) 10K type strain sequencing project: providing services to taxonomists for standard genome sequencing and annotation.</title>
        <authorList>
            <consortium name="The Broad Institute Genomics Platform"/>
            <consortium name="The Broad Institute Genome Sequencing Center for Infectious Disease"/>
            <person name="Wu L."/>
            <person name="Ma J."/>
        </authorList>
    </citation>
    <scope>NUCLEOTIDE SEQUENCE [LARGE SCALE GENOMIC DNA]</scope>
    <source>
        <strain evidence="2">CECT 7184</strain>
    </source>
</reference>
<accession>A0ABT8D1E1</accession>
<name>A0ABT8D1E1_9FLAO</name>
<comment type="caution">
    <text evidence="1">The sequence shown here is derived from an EMBL/GenBank/DDBJ whole genome shotgun (WGS) entry which is preliminary data.</text>
</comment>
<evidence type="ECO:0000313" key="2">
    <source>
        <dbReference type="Proteomes" id="UP001242368"/>
    </source>
</evidence>
<evidence type="ECO:0000313" key="1">
    <source>
        <dbReference type="EMBL" id="MDN3710432.1"/>
    </source>
</evidence>
<proteinExistence type="predicted"/>